<dbReference type="GO" id="GO:0008933">
    <property type="term" value="F:peptidoglycan lytic transglycosylase activity"/>
    <property type="evidence" value="ECO:0007669"/>
    <property type="project" value="TreeGrafter"/>
</dbReference>
<dbReference type="InterPro" id="IPR023346">
    <property type="entry name" value="Lysozyme-like_dom_sf"/>
</dbReference>
<protein>
    <submittedName>
        <fullName evidence="4">Lytic murein transglycosylase B</fullName>
    </submittedName>
</protein>
<gene>
    <name evidence="4" type="primary">mltB</name>
    <name evidence="4" type="ORF">CKO42_01675</name>
</gene>
<dbReference type="SUPFAM" id="SSF53955">
    <property type="entry name" value="Lysozyme-like"/>
    <property type="match status" value="1"/>
</dbReference>
<dbReference type="CDD" id="cd13399">
    <property type="entry name" value="Slt35-like"/>
    <property type="match status" value="1"/>
</dbReference>
<evidence type="ECO:0000259" key="3">
    <source>
        <dbReference type="Pfam" id="PF13406"/>
    </source>
</evidence>
<reference evidence="4 5" key="1">
    <citation type="journal article" date="2020" name="Microorganisms">
        <title>Osmotic Adaptation and Compatible Solute Biosynthesis of Phototrophic Bacteria as Revealed from Genome Analyses.</title>
        <authorList>
            <person name="Imhoff J.F."/>
            <person name="Rahn T."/>
            <person name="Kunzel S."/>
            <person name="Keller A."/>
            <person name="Neulinger S.C."/>
        </authorList>
    </citation>
    <scope>NUCLEOTIDE SEQUENCE [LARGE SCALE GENOMIC DNA]</scope>
    <source>
        <strain evidence="4 5">DSM 25653</strain>
    </source>
</reference>
<organism evidence="4 5">
    <name type="scientific">Lamprobacter modestohalophilus</name>
    <dbReference type="NCBI Taxonomy" id="1064514"/>
    <lineage>
        <taxon>Bacteria</taxon>
        <taxon>Pseudomonadati</taxon>
        <taxon>Pseudomonadota</taxon>
        <taxon>Gammaproteobacteria</taxon>
        <taxon>Chromatiales</taxon>
        <taxon>Chromatiaceae</taxon>
        <taxon>Lamprobacter</taxon>
    </lineage>
</organism>
<evidence type="ECO:0000313" key="4">
    <source>
        <dbReference type="EMBL" id="MBK1617178.1"/>
    </source>
</evidence>
<comment type="caution">
    <text evidence="4">The sequence shown here is derived from an EMBL/GenBank/DDBJ whole genome shotgun (WGS) entry which is preliminary data.</text>
</comment>
<accession>A0A9X0W6J0</accession>
<dbReference type="AlphaFoldDB" id="A0A9X0W6J0"/>
<proteinExistence type="predicted"/>
<dbReference type="GO" id="GO:0009253">
    <property type="term" value="P:peptidoglycan catabolic process"/>
    <property type="evidence" value="ECO:0007669"/>
    <property type="project" value="TreeGrafter"/>
</dbReference>
<feature type="signal peptide" evidence="2">
    <location>
        <begin position="1"/>
        <end position="27"/>
    </location>
</feature>
<dbReference type="Proteomes" id="UP001138768">
    <property type="component" value="Unassembled WGS sequence"/>
</dbReference>
<dbReference type="PANTHER" id="PTHR30163:SF9">
    <property type="entry name" value="MEMBRANE-BOUND LYTIC MUREIN TRANSGLYCOSYLASE B"/>
    <property type="match status" value="1"/>
</dbReference>
<dbReference type="EMBL" id="NRRY01000002">
    <property type="protein sequence ID" value="MBK1617178.1"/>
    <property type="molecule type" value="Genomic_DNA"/>
</dbReference>
<dbReference type="FunFam" id="1.10.8.350:FF:000001">
    <property type="entry name" value="Lytic murein transglycosylase B"/>
    <property type="match status" value="1"/>
</dbReference>
<dbReference type="InterPro" id="IPR031304">
    <property type="entry name" value="SLT_2"/>
</dbReference>
<dbReference type="Pfam" id="PF13406">
    <property type="entry name" value="SLT_2"/>
    <property type="match status" value="1"/>
</dbReference>
<dbReference type="InterPro" id="IPR043426">
    <property type="entry name" value="MltB-like"/>
</dbReference>
<dbReference type="PANTHER" id="PTHR30163">
    <property type="entry name" value="MEMBRANE-BOUND LYTIC MUREIN TRANSGLYCOSYLASE B"/>
    <property type="match status" value="1"/>
</dbReference>
<dbReference type="InterPro" id="IPR011757">
    <property type="entry name" value="Lytic_transglycosylase_MltB"/>
</dbReference>
<feature type="domain" description="Transglycosylase SLT" evidence="3">
    <location>
        <begin position="43"/>
        <end position="331"/>
    </location>
</feature>
<feature type="chain" id="PRO_5040837079" evidence="2">
    <location>
        <begin position="28"/>
        <end position="343"/>
    </location>
</feature>
<keyword evidence="5" id="KW-1185">Reference proteome</keyword>
<keyword evidence="2" id="KW-0732">Signal</keyword>
<name>A0A9X0W6J0_9GAMM</name>
<evidence type="ECO:0000313" key="5">
    <source>
        <dbReference type="Proteomes" id="UP001138768"/>
    </source>
</evidence>
<dbReference type="NCBIfam" id="TIGR02282">
    <property type="entry name" value="MltB"/>
    <property type="match status" value="1"/>
</dbReference>
<feature type="active site" evidence="1">
    <location>
        <position position="134"/>
    </location>
</feature>
<evidence type="ECO:0000256" key="1">
    <source>
        <dbReference type="PIRSR" id="PIRSR611757-1"/>
    </source>
</evidence>
<dbReference type="RefSeq" id="WP_200237466.1">
    <property type="nucleotide sequence ID" value="NZ_NRRY01000002.1"/>
</dbReference>
<sequence length="343" mass="36960">MPTPQCAGRLRALATLLMASLLTTPLAGVLADSGPASYLSERDRFIDEMVAEQGFDRSELTALMAGARYQQSIVDAMNRPYEAKPWGQYRALFVTPERITGGQRFLAEHQALLAQVESAYGVPAEIITAIIGIETNYGGTLGSHRVLDALSTLGFAYPRRSAFFRKELKEFLLLAREEAVDPVTVLGSYAGAVGKPQFIPSSYRAYAVDLDGDGQRNLWDSDADVIGSVGAYLARHGWQRGQPIASAATLTGPLKPGVEVGGKRPVVPGFTVAQLEAAGVEPEQTLDPGARAALIELDRNGPEYWITLDNFYAITRYNHSNLYALAALELSRAIAPAESSPGD</sequence>
<dbReference type="Gene3D" id="1.10.8.350">
    <property type="entry name" value="Bacterial muramidase"/>
    <property type="match status" value="1"/>
</dbReference>
<dbReference type="Gene3D" id="1.10.530.10">
    <property type="match status" value="1"/>
</dbReference>
<evidence type="ECO:0000256" key="2">
    <source>
        <dbReference type="SAM" id="SignalP"/>
    </source>
</evidence>